<protein>
    <submittedName>
        <fullName evidence="2">Uncharacterized protein</fullName>
    </submittedName>
</protein>
<reference evidence="2" key="1">
    <citation type="journal article" date="2022" name="bioRxiv">
        <title>Sequencing and chromosome-scale assembly of the giantPleurodeles waltlgenome.</title>
        <authorList>
            <person name="Brown T."/>
            <person name="Elewa A."/>
            <person name="Iarovenko S."/>
            <person name="Subramanian E."/>
            <person name="Araus A.J."/>
            <person name="Petzold A."/>
            <person name="Susuki M."/>
            <person name="Suzuki K.-i.T."/>
            <person name="Hayashi T."/>
            <person name="Toyoda A."/>
            <person name="Oliveira C."/>
            <person name="Osipova E."/>
            <person name="Leigh N.D."/>
            <person name="Simon A."/>
            <person name="Yun M.H."/>
        </authorList>
    </citation>
    <scope>NUCLEOTIDE SEQUENCE</scope>
    <source>
        <strain evidence="2">20211129_DDA</strain>
        <tissue evidence="2">Liver</tissue>
    </source>
</reference>
<keyword evidence="3" id="KW-1185">Reference proteome</keyword>
<organism evidence="2 3">
    <name type="scientific">Pleurodeles waltl</name>
    <name type="common">Iberian ribbed newt</name>
    <dbReference type="NCBI Taxonomy" id="8319"/>
    <lineage>
        <taxon>Eukaryota</taxon>
        <taxon>Metazoa</taxon>
        <taxon>Chordata</taxon>
        <taxon>Craniata</taxon>
        <taxon>Vertebrata</taxon>
        <taxon>Euteleostomi</taxon>
        <taxon>Amphibia</taxon>
        <taxon>Batrachia</taxon>
        <taxon>Caudata</taxon>
        <taxon>Salamandroidea</taxon>
        <taxon>Salamandridae</taxon>
        <taxon>Pleurodelinae</taxon>
        <taxon>Pleurodeles</taxon>
    </lineage>
</organism>
<evidence type="ECO:0000256" key="1">
    <source>
        <dbReference type="SAM" id="Coils"/>
    </source>
</evidence>
<name>A0AAV7QCI5_PLEWA</name>
<gene>
    <name evidence="2" type="ORF">NDU88_003284</name>
</gene>
<comment type="caution">
    <text evidence="2">The sequence shown here is derived from an EMBL/GenBank/DDBJ whole genome shotgun (WGS) entry which is preliminary data.</text>
</comment>
<keyword evidence="1" id="KW-0175">Coiled coil</keyword>
<evidence type="ECO:0000313" key="3">
    <source>
        <dbReference type="Proteomes" id="UP001066276"/>
    </source>
</evidence>
<accession>A0AAV7QCI5</accession>
<sequence length="231" mass="25881">MGVQPNDQDSVGELQWDYTATQQAFLKTASSSDIPTDSITWISEQAEAPSLELIYRTMVHNHEQAQKESRKAKIANRQLQSSIKKVVKSSQDISIRIASMETRTEALETEVKATTAQTAAQGPQISDIQWKLEDAENRQRRNNLRILGIAEGLAGQDTRFYDLSVHHWAHGSRQCLGYWAFLCASGAAKFFNLYHSRAQDAGLWFLCIARGGLRLDVRVFASSSRRFCDGG</sequence>
<dbReference type="EMBL" id="JANPWB010000010">
    <property type="protein sequence ID" value="KAJ1136870.1"/>
    <property type="molecule type" value="Genomic_DNA"/>
</dbReference>
<feature type="coiled-coil region" evidence="1">
    <location>
        <begin position="62"/>
        <end position="117"/>
    </location>
</feature>
<evidence type="ECO:0000313" key="2">
    <source>
        <dbReference type="EMBL" id="KAJ1136870.1"/>
    </source>
</evidence>
<dbReference type="AlphaFoldDB" id="A0AAV7QCI5"/>
<dbReference type="Proteomes" id="UP001066276">
    <property type="component" value="Chromosome 6"/>
</dbReference>
<proteinExistence type="predicted"/>